<dbReference type="Pfam" id="PF07885">
    <property type="entry name" value="Ion_trans_2"/>
    <property type="match status" value="1"/>
</dbReference>
<gene>
    <name evidence="10" type="ORF">ACFSDE_03200</name>
</gene>
<evidence type="ECO:0000256" key="8">
    <source>
        <dbReference type="SAM" id="Phobius"/>
    </source>
</evidence>
<feature type="transmembrane region" description="Helical" evidence="8">
    <location>
        <begin position="20"/>
        <end position="37"/>
    </location>
</feature>
<evidence type="ECO:0000256" key="2">
    <source>
        <dbReference type="ARBA" id="ARBA00022448"/>
    </source>
</evidence>
<keyword evidence="4 8" id="KW-1133">Transmembrane helix</keyword>
<evidence type="ECO:0000256" key="6">
    <source>
        <dbReference type="ARBA" id="ARBA00023136"/>
    </source>
</evidence>
<accession>A0ABW4TGN1</accession>
<dbReference type="PANTHER" id="PTHR11537:SF254">
    <property type="entry name" value="POTASSIUM VOLTAGE-GATED CHANNEL PROTEIN SHAB"/>
    <property type="match status" value="1"/>
</dbReference>
<comment type="caution">
    <text evidence="10">The sequence shown here is derived from an EMBL/GenBank/DDBJ whole genome shotgun (WGS) entry which is preliminary data.</text>
</comment>
<evidence type="ECO:0000256" key="7">
    <source>
        <dbReference type="ARBA" id="ARBA00023303"/>
    </source>
</evidence>
<dbReference type="Gene3D" id="1.10.287.70">
    <property type="match status" value="1"/>
</dbReference>
<dbReference type="InterPro" id="IPR013099">
    <property type="entry name" value="K_chnl_dom"/>
</dbReference>
<keyword evidence="2" id="KW-0813">Transport</keyword>
<dbReference type="GO" id="GO:0034220">
    <property type="term" value="P:monoatomic ion transmembrane transport"/>
    <property type="evidence" value="ECO:0007669"/>
    <property type="project" value="UniProtKB-KW"/>
</dbReference>
<evidence type="ECO:0000259" key="9">
    <source>
        <dbReference type="Pfam" id="PF07885"/>
    </source>
</evidence>
<dbReference type="PANTHER" id="PTHR11537">
    <property type="entry name" value="VOLTAGE-GATED POTASSIUM CHANNEL"/>
    <property type="match status" value="1"/>
</dbReference>
<keyword evidence="6 8" id="KW-0472">Membrane</keyword>
<dbReference type="SUPFAM" id="SSF81324">
    <property type="entry name" value="Voltage-gated potassium channels"/>
    <property type="match status" value="1"/>
</dbReference>
<dbReference type="RefSeq" id="WP_343915308.1">
    <property type="nucleotide sequence ID" value="NZ_BAAAJT010000002.1"/>
</dbReference>
<organism evidence="10 11">
    <name type="scientific">Nocardioides aestuarii</name>
    <dbReference type="NCBI Taxonomy" id="252231"/>
    <lineage>
        <taxon>Bacteria</taxon>
        <taxon>Bacillati</taxon>
        <taxon>Actinomycetota</taxon>
        <taxon>Actinomycetes</taxon>
        <taxon>Propionibacteriales</taxon>
        <taxon>Nocardioidaceae</taxon>
        <taxon>Nocardioides</taxon>
    </lineage>
</organism>
<feature type="domain" description="Potassium channel" evidence="9">
    <location>
        <begin position="151"/>
        <end position="206"/>
    </location>
</feature>
<evidence type="ECO:0000256" key="3">
    <source>
        <dbReference type="ARBA" id="ARBA00022692"/>
    </source>
</evidence>
<feature type="transmembrane region" description="Helical" evidence="8">
    <location>
        <begin position="49"/>
        <end position="70"/>
    </location>
</feature>
<keyword evidence="3 8" id="KW-0812">Transmembrane</keyword>
<evidence type="ECO:0000256" key="5">
    <source>
        <dbReference type="ARBA" id="ARBA00023065"/>
    </source>
</evidence>
<keyword evidence="7 10" id="KW-0407">Ion channel</keyword>
<dbReference type="Gene3D" id="1.20.5.110">
    <property type="match status" value="1"/>
</dbReference>
<evidence type="ECO:0000313" key="11">
    <source>
        <dbReference type="Proteomes" id="UP001597351"/>
    </source>
</evidence>
<protein>
    <submittedName>
        <fullName evidence="10">Potassium channel family protein</fullName>
    </submittedName>
</protein>
<keyword evidence="5" id="KW-0406">Ion transport</keyword>
<name>A0ABW4TGN1_9ACTN</name>
<sequence>MAGELGEERRERWEERTGPVLMLAALLFLVAFGWPIIEPDASTTVRTVCWALALASWVVFAADFVVRIVLSNNRVHFVTHSPLDVVLVLVPMLRPLSLLRVLSVIGILDRQAGRASRGRVALYVATSSALLITVCALFMLQAERGRPGSVIDSFDDALWWAATTVTTVGYGDTYPTTGTGRAVAAVLMFCGIALIGVVTATVAGWLISRVAEEEEAVDQVTQRDVEALTGEVRALRQELAEVRRRMDGDTPGA</sequence>
<reference evidence="11" key="1">
    <citation type="journal article" date="2019" name="Int. J. Syst. Evol. Microbiol.">
        <title>The Global Catalogue of Microorganisms (GCM) 10K type strain sequencing project: providing services to taxonomists for standard genome sequencing and annotation.</title>
        <authorList>
            <consortium name="The Broad Institute Genomics Platform"/>
            <consortium name="The Broad Institute Genome Sequencing Center for Infectious Disease"/>
            <person name="Wu L."/>
            <person name="Ma J."/>
        </authorList>
    </citation>
    <scope>NUCLEOTIDE SEQUENCE [LARGE SCALE GENOMIC DNA]</scope>
    <source>
        <strain evidence="11">CGMCC 1.12477</strain>
    </source>
</reference>
<comment type="subcellular location">
    <subcellularLocation>
        <location evidence="1">Membrane</location>
        <topology evidence="1">Multi-pass membrane protein</topology>
    </subcellularLocation>
</comment>
<feature type="transmembrane region" description="Helical" evidence="8">
    <location>
        <begin position="85"/>
        <end position="108"/>
    </location>
</feature>
<dbReference type="Proteomes" id="UP001597351">
    <property type="component" value="Unassembled WGS sequence"/>
</dbReference>
<evidence type="ECO:0000256" key="1">
    <source>
        <dbReference type="ARBA" id="ARBA00004141"/>
    </source>
</evidence>
<feature type="transmembrane region" description="Helical" evidence="8">
    <location>
        <begin position="182"/>
        <end position="207"/>
    </location>
</feature>
<keyword evidence="11" id="KW-1185">Reference proteome</keyword>
<evidence type="ECO:0000256" key="4">
    <source>
        <dbReference type="ARBA" id="ARBA00022989"/>
    </source>
</evidence>
<feature type="transmembrane region" description="Helical" evidence="8">
    <location>
        <begin position="120"/>
        <end position="140"/>
    </location>
</feature>
<dbReference type="EMBL" id="JBHUGD010000001">
    <property type="protein sequence ID" value="MFD1945785.1"/>
    <property type="molecule type" value="Genomic_DNA"/>
</dbReference>
<dbReference type="InterPro" id="IPR028325">
    <property type="entry name" value="VG_K_chnl"/>
</dbReference>
<proteinExistence type="predicted"/>
<evidence type="ECO:0000313" key="10">
    <source>
        <dbReference type="EMBL" id="MFD1945785.1"/>
    </source>
</evidence>